<dbReference type="GO" id="GO:0003735">
    <property type="term" value="F:structural constituent of ribosome"/>
    <property type="evidence" value="ECO:0007669"/>
    <property type="project" value="TreeGrafter"/>
</dbReference>
<evidence type="ECO:0000256" key="1">
    <source>
        <dbReference type="ARBA" id="ARBA00004173"/>
    </source>
</evidence>
<evidence type="ECO:0000256" key="8">
    <source>
        <dbReference type="SAM" id="MobiDB-lite"/>
    </source>
</evidence>
<evidence type="ECO:0000256" key="7">
    <source>
        <dbReference type="ARBA" id="ARBA00045681"/>
    </source>
</evidence>
<keyword evidence="10" id="KW-1185">Reference proteome</keyword>
<keyword evidence="2" id="KW-0479">Metal-binding</keyword>
<name>A0A8K0XP45_9AGAR</name>
<accession>A0A8K0XP45</accession>
<evidence type="ECO:0000313" key="10">
    <source>
        <dbReference type="Proteomes" id="UP000813824"/>
    </source>
</evidence>
<reference evidence="9" key="1">
    <citation type="journal article" date="2021" name="New Phytol.">
        <title>Evolutionary innovations through gain and loss of genes in the ectomycorrhizal Boletales.</title>
        <authorList>
            <person name="Wu G."/>
            <person name="Miyauchi S."/>
            <person name="Morin E."/>
            <person name="Kuo A."/>
            <person name="Drula E."/>
            <person name="Varga T."/>
            <person name="Kohler A."/>
            <person name="Feng B."/>
            <person name="Cao Y."/>
            <person name="Lipzen A."/>
            <person name="Daum C."/>
            <person name="Hundley H."/>
            <person name="Pangilinan J."/>
            <person name="Johnson J."/>
            <person name="Barry K."/>
            <person name="LaButti K."/>
            <person name="Ng V."/>
            <person name="Ahrendt S."/>
            <person name="Min B."/>
            <person name="Choi I.G."/>
            <person name="Park H."/>
            <person name="Plett J.M."/>
            <person name="Magnuson J."/>
            <person name="Spatafora J.W."/>
            <person name="Nagy L.G."/>
            <person name="Henrissat B."/>
            <person name="Grigoriev I.V."/>
            <person name="Yang Z.L."/>
            <person name="Xu J."/>
            <person name="Martin F.M."/>
        </authorList>
    </citation>
    <scope>NUCLEOTIDE SEQUENCE</scope>
    <source>
        <strain evidence="9">KKN 215</strain>
    </source>
</reference>
<evidence type="ECO:0000256" key="4">
    <source>
        <dbReference type="ARBA" id="ARBA00023004"/>
    </source>
</evidence>
<dbReference type="AlphaFoldDB" id="A0A8K0XP45"/>
<dbReference type="GO" id="GO:0008168">
    <property type="term" value="F:methyltransferase activity"/>
    <property type="evidence" value="ECO:0007669"/>
    <property type="project" value="InterPro"/>
</dbReference>
<evidence type="ECO:0000256" key="3">
    <source>
        <dbReference type="ARBA" id="ARBA00022946"/>
    </source>
</evidence>
<feature type="region of interest" description="Disordered" evidence="8">
    <location>
        <begin position="592"/>
        <end position="640"/>
    </location>
</feature>
<dbReference type="OrthoDB" id="421327at2759"/>
<comment type="caution">
    <text evidence="9">The sequence shown here is derived from an EMBL/GenBank/DDBJ whole genome shotgun (WGS) entry which is preliminary data.</text>
</comment>
<dbReference type="PANTHER" id="PTHR13184:SF5">
    <property type="entry name" value="METHYLTRANSFERASE-LIKE PROTEIN 17, MITOCHONDRIAL"/>
    <property type="match status" value="1"/>
</dbReference>
<dbReference type="Proteomes" id="UP000813824">
    <property type="component" value="Unassembled WGS sequence"/>
</dbReference>
<dbReference type="InterPro" id="IPR052571">
    <property type="entry name" value="Mt_RNA_Methyltransferase"/>
</dbReference>
<dbReference type="GO" id="GO:0005763">
    <property type="term" value="C:mitochondrial small ribosomal subunit"/>
    <property type="evidence" value="ECO:0007669"/>
    <property type="project" value="TreeGrafter"/>
</dbReference>
<evidence type="ECO:0000256" key="6">
    <source>
        <dbReference type="ARBA" id="ARBA00023128"/>
    </source>
</evidence>
<keyword evidence="6" id="KW-0496">Mitochondrion</keyword>
<dbReference type="PANTHER" id="PTHR13184">
    <property type="entry name" value="37S RIBOSOMAL PROTEIN S22"/>
    <property type="match status" value="1"/>
</dbReference>
<dbReference type="Pfam" id="PF09243">
    <property type="entry name" value="Rsm22"/>
    <property type="match status" value="2"/>
</dbReference>
<dbReference type="GO" id="GO:0051536">
    <property type="term" value="F:iron-sulfur cluster binding"/>
    <property type="evidence" value="ECO:0007669"/>
    <property type="project" value="UniProtKB-KW"/>
</dbReference>
<evidence type="ECO:0000313" key="9">
    <source>
        <dbReference type="EMBL" id="KAH8099692.1"/>
    </source>
</evidence>
<feature type="compositionally biased region" description="Basic residues" evidence="8">
    <location>
        <begin position="624"/>
        <end position="634"/>
    </location>
</feature>
<dbReference type="GO" id="GO:0046872">
    <property type="term" value="F:metal ion binding"/>
    <property type="evidence" value="ECO:0007669"/>
    <property type="project" value="UniProtKB-KW"/>
</dbReference>
<protein>
    <submittedName>
        <fullName evidence="9">Mitochondrial small ribosomal subunit Rsm22-domain-containing protein</fullName>
    </submittedName>
</protein>
<feature type="compositionally biased region" description="Polar residues" evidence="8">
    <location>
        <begin position="599"/>
        <end position="609"/>
    </location>
</feature>
<keyword evidence="3" id="KW-0809">Transit peptide</keyword>
<gene>
    <name evidence="9" type="ORF">BXZ70DRAFT_940659</name>
</gene>
<comment type="subcellular location">
    <subcellularLocation>
        <location evidence="1">Mitochondrion</location>
    </subcellularLocation>
</comment>
<dbReference type="GO" id="GO:0006412">
    <property type="term" value="P:translation"/>
    <property type="evidence" value="ECO:0007669"/>
    <property type="project" value="InterPro"/>
</dbReference>
<keyword evidence="5" id="KW-0411">Iron-sulfur</keyword>
<dbReference type="InterPro" id="IPR015324">
    <property type="entry name" value="Ribosomal_Rsm22-like"/>
</dbReference>
<proteinExistence type="predicted"/>
<sequence>MLRAISSGSVRLVLARVPRRQGLHSSSQVATHQPNAPLDLDPSLRALLNDVDLSLLRQKSRHVDASSASPAPRELELFPADSDFDDDYLTSAELDSQDEPLDSKEKRKSPAALFGSRRIGAVVLPLELQNSITRLIAGSDKSMLHVDAKRLFLSDGESSDANLEWDPSYTTTYKSRKAASRHESRDGTAFASVALPPHYSAVHAVLEHVKLRLGPSWNVDHVIDWGAGTGSALWASLQSFQKAPSTSEADDWDDSPQLSNSTVLSYIGIDKRDGLVGIGKKLVEGVDIGGTQVSWKKTYQGAEKPVRSSGEIVAISAFTMSALPTPLARKAMVKEMWESGADTIILIDHNSNAGFGNIAEAREFLLKQGRKSSETSLGSDAMKTACHVVAPCPHDGACPLYFSGNPRVVCGFSQRLQRPEFLRKTKHSGVGHEDIEYSYVVIRRGPRPARVDTQFGRVGEVGRREEAKLFQSKTAITELVLDGDYLAEHRVEAQEDLGPAALEVSEPKLSPEELEAALRMEAYSWPRLVFPPLKKAGHIILDGCTQEGKIMRMTVPKSQGKQPFYDARKSDWGDMFPHDPKNRPQVRFEAQTLGRRSRNNPAETKNGRPSSEALLNSAMEKEKGRLRRERKLARMQRSGL</sequence>
<dbReference type="EMBL" id="JAEVFJ010000018">
    <property type="protein sequence ID" value="KAH8099692.1"/>
    <property type="molecule type" value="Genomic_DNA"/>
</dbReference>
<evidence type="ECO:0000256" key="2">
    <source>
        <dbReference type="ARBA" id="ARBA00022723"/>
    </source>
</evidence>
<evidence type="ECO:0000256" key="5">
    <source>
        <dbReference type="ARBA" id="ARBA00023014"/>
    </source>
</evidence>
<comment type="function">
    <text evidence="7">Mitochondrial ribosome (mitoribosome) assembly factor. Binds at the interface of the head and body domains of the mitochondrial small ribosomal subunit (mt-SSU), occluding the mRNA channel and preventing compaction of the head domain towards the body. Probable inactive methyltransferase: retains the characteristic folding and ability to bind S-adenosyl-L-methionine, but it probably lost its methyltransferase activity.</text>
</comment>
<keyword evidence="4" id="KW-0408">Iron</keyword>
<organism evidence="9 10">
    <name type="scientific">Cristinia sonorae</name>
    <dbReference type="NCBI Taxonomy" id="1940300"/>
    <lineage>
        <taxon>Eukaryota</taxon>
        <taxon>Fungi</taxon>
        <taxon>Dikarya</taxon>
        <taxon>Basidiomycota</taxon>
        <taxon>Agaricomycotina</taxon>
        <taxon>Agaricomycetes</taxon>
        <taxon>Agaricomycetidae</taxon>
        <taxon>Agaricales</taxon>
        <taxon>Pleurotineae</taxon>
        <taxon>Stephanosporaceae</taxon>
        <taxon>Cristinia</taxon>
    </lineage>
</organism>